<protein>
    <submittedName>
        <fullName evidence="1">Uncharacterized protein</fullName>
    </submittedName>
</protein>
<sequence>MRNIKAGSELATSPEPYVIVKDNLRVKEVVHQSKRYIVCLKKRRTNEISWSENKSWLN</sequence>
<name>A0A098B1I5_DESHA</name>
<dbReference type="PATRIC" id="fig|49338.4.peg.2499"/>
<reference evidence="1" key="1">
    <citation type="submission" date="2014-07" db="EMBL/GenBank/DDBJ databases">
        <authorList>
            <person name="Hornung V.Bastian."/>
        </authorList>
    </citation>
    <scope>NUCLEOTIDE SEQUENCE</scope>
    <source>
        <strain evidence="1">PCE-S</strain>
    </source>
</reference>
<accession>A0A098B1I5</accession>
<dbReference type="EMBL" id="LK996017">
    <property type="protein sequence ID" value="CDX02210.1"/>
    <property type="molecule type" value="Genomic_DNA"/>
</dbReference>
<proteinExistence type="predicted"/>
<gene>
    <name evidence="1" type="ORF">DPCES_2323</name>
</gene>
<organism evidence="1">
    <name type="scientific">Desulfitobacterium hafniense</name>
    <name type="common">Desulfitobacterium frappieri</name>
    <dbReference type="NCBI Taxonomy" id="49338"/>
    <lineage>
        <taxon>Bacteria</taxon>
        <taxon>Bacillati</taxon>
        <taxon>Bacillota</taxon>
        <taxon>Clostridia</taxon>
        <taxon>Eubacteriales</taxon>
        <taxon>Desulfitobacteriaceae</taxon>
        <taxon>Desulfitobacterium</taxon>
    </lineage>
</organism>
<dbReference type="AlphaFoldDB" id="A0A098B1I5"/>
<evidence type="ECO:0000313" key="1">
    <source>
        <dbReference type="EMBL" id="CDX02210.1"/>
    </source>
</evidence>